<reference evidence="2 3" key="2">
    <citation type="submission" date="2020-08" db="EMBL/GenBank/DDBJ databases">
        <authorList>
            <person name="Ueki A."/>
            <person name="Tonouchi A."/>
        </authorList>
    </citation>
    <scope>NUCLEOTIDE SEQUENCE [LARGE SCALE GENOMIC DNA]</scope>
    <source>
        <strain evidence="2 3">CTTW</strain>
    </source>
</reference>
<proteinExistence type="predicted"/>
<evidence type="ECO:0000313" key="3">
    <source>
        <dbReference type="Proteomes" id="UP000515703"/>
    </source>
</evidence>
<dbReference type="RefSeq" id="WP_207726409.1">
    <property type="nucleotide sequence ID" value="NZ_AP023368.1"/>
</dbReference>
<keyword evidence="3" id="KW-1185">Reference proteome</keyword>
<evidence type="ECO:0000313" key="2">
    <source>
        <dbReference type="EMBL" id="BCJ99718.1"/>
    </source>
</evidence>
<dbReference type="Proteomes" id="UP000515703">
    <property type="component" value="Chromosome"/>
</dbReference>
<accession>A0A7I8DMS6</accession>
<gene>
    <name evidence="2" type="ORF">bsdcttw_27590</name>
</gene>
<dbReference type="AlphaFoldDB" id="A0A7I8DMS6"/>
<feature type="coiled-coil region" evidence="1">
    <location>
        <begin position="9"/>
        <end position="57"/>
    </location>
</feature>
<protein>
    <submittedName>
        <fullName evidence="2">Uncharacterized protein</fullName>
    </submittedName>
</protein>
<keyword evidence="1" id="KW-0175">Coiled coil</keyword>
<dbReference type="EMBL" id="AP023368">
    <property type="protein sequence ID" value="BCJ99718.1"/>
    <property type="molecule type" value="Genomic_DNA"/>
</dbReference>
<name>A0A7I8DMS6_9FIRM</name>
<dbReference type="KEGG" id="acht:bsdcttw_27590"/>
<evidence type="ECO:0000256" key="1">
    <source>
        <dbReference type="SAM" id="Coils"/>
    </source>
</evidence>
<organism evidence="2 3">
    <name type="scientific">Anaerocolumna chitinilytica</name>
    <dbReference type="NCBI Taxonomy" id="1727145"/>
    <lineage>
        <taxon>Bacteria</taxon>
        <taxon>Bacillati</taxon>
        <taxon>Bacillota</taxon>
        <taxon>Clostridia</taxon>
        <taxon>Lachnospirales</taxon>
        <taxon>Lachnospiraceae</taxon>
        <taxon>Anaerocolumna</taxon>
    </lineage>
</organism>
<reference evidence="2 3" key="1">
    <citation type="submission" date="2020-08" db="EMBL/GenBank/DDBJ databases">
        <title>Draft genome sequencing of an Anaerocolumna strain isolated from anoxic soil subjected to BSD treatment.</title>
        <authorList>
            <person name="Uek A."/>
            <person name="Tonouchi A."/>
        </authorList>
    </citation>
    <scope>NUCLEOTIDE SEQUENCE [LARGE SCALE GENOMIC DNA]</scope>
    <source>
        <strain evidence="2 3">CTTW</strain>
    </source>
</reference>
<sequence>MKFNMDERMKKYQDDLESIINQLQNAKAELDNPFRQEEELTNKLARLNELNSLLNLDGSKPSTNVINKVTALSEKLSGETQSIKDIRNLFKEGAKDTDNDIDELIKTIMKGFASTK</sequence>